<evidence type="ECO:0000313" key="4">
    <source>
        <dbReference type="Proteomes" id="UP000620366"/>
    </source>
</evidence>
<evidence type="ECO:0000256" key="1">
    <source>
        <dbReference type="SAM" id="MobiDB-lite"/>
    </source>
</evidence>
<dbReference type="PANTHER" id="PTHR30032">
    <property type="entry name" value="N-ACETYLMURAMOYL-L-ALANINE AMIDASE-RELATED"/>
    <property type="match status" value="1"/>
</dbReference>
<dbReference type="GO" id="GO:0030435">
    <property type="term" value="P:sporulation resulting in formation of a cellular spore"/>
    <property type="evidence" value="ECO:0007669"/>
    <property type="project" value="InterPro"/>
</dbReference>
<comment type="caution">
    <text evidence="3">The sequence shown here is derived from an EMBL/GenBank/DDBJ whole genome shotgun (WGS) entry which is preliminary data.</text>
</comment>
<name>A0A926HV48_9FIRM</name>
<sequence>MRGRSRRAILFMPLITLAAGLIFPLFVLFQMGPTRAQAAEKPADDSSGDTAPVISQTAQPVAGTTDGVTIAVYFHEEDEIREVALEEYLVGVVAAEMPAAYHEEALKAQAVAARSYILNKQTELEKNPDRDNGHMGAVVCTNYAHCKAWCSDEECREKWGDSFVKYYTKIASAVAATSGEVMLYDSQPICAVFHAMSSGMTEDSENVWGGELPYLRSVESPGDLEADNFITTVTVPDKELKAKLMEADLGIDFSGHPSEWVTMVNLTDAGNVDTVKIGGVLVPGKKFRSLFSLRSTSFSLSYNSDDKLFTFTVKGYGHDVGMSQTGANYYAKNGMSYRDILTHYYTGVEFGKR</sequence>
<protein>
    <submittedName>
        <fullName evidence="3">Stage II sporulation protein D</fullName>
    </submittedName>
</protein>
<dbReference type="NCBIfam" id="TIGR02669">
    <property type="entry name" value="SpoIID_LytB"/>
    <property type="match status" value="1"/>
</dbReference>
<keyword evidence="4" id="KW-1185">Reference proteome</keyword>
<evidence type="ECO:0000259" key="2">
    <source>
        <dbReference type="Pfam" id="PF08486"/>
    </source>
</evidence>
<dbReference type="AlphaFoldDB" id="A0A926HV48"/>
<reference evidence="3" key="1">
    <citation type="submission" date="2020-08" db="EMBL/GenBank/DDBJ databases">
        <title>Genome public.</title>
        <authorList>
            <person name="Liu C."/>
            <person name="Sun Q."/>
        </authorList>
    </citation>
    <scope>NUCLEOTIDE SEQUENCE</scope>
    <source>
        <strain evidence="3">BX7</strain>
    </source>
</reference>
<dbReference type="NCBIfam" id="TIGR02870">
    <property type="entry name" value="spore_II_D"/>
    <property type="match status" value="1"/>
</dbReference>
<feature type="domain" description="Sporulation stage II protein D amidase enhancer LytB N-terminal" evidence="2">
    <location>
        <begin position="76"/>
        <end position="184"/>
    </location>
</feature>
<accession>A0A926HV48</accession>
<feature type="region of interest" description="Disordered" evidence="1">
    <location>
        <begin position="38"/>
        <end position="60"/>
    </location>
</feature>
<dbReference type="InterPro" id="IPR013486">
    <property type="entry name" value="SpoIID/LytB"/>
</dbReference>
<dbReference type="PANTHER" id="PTHR30032:SF4">
    <property type="entry name" value="AMIDASE ENHANCER"/>
    <property type="match status" value="1"/>
</dbReference>
<dbReference type="Pfam" id="PF08486">
    <property type="entry name" value="SpoIID"/>
    <property type="match status" value="1"/>
</dbReference>
<organism evidence="3 4">
    <name type="scientific">Feifania hominis</name>
    <dbReference type="NCBI Taxonomy" id="2763660"/>
    <lineage>
        <taxon>Bacteria</taxon>
        <taxon>Bacillati</taxon>
        <taxon>Bacillota</taxon>
        <taxon>Clostridia</taxon>
        <taxon>Eubacteriales</taxon>
        <taxon>Feifaniaceae</taxon>
        <taxon>Feifania</taxon>
    </lineage>
</organism>
<proteinExistence type="predicted"/>
<dbReference type="GO" id="GO:0030288">
    <property type="term" value="C:outer membrane-bounded periplasmic space"/>
    <property type="evidence" value="ECO:0007669"/>
    <property type="project" value="TreeGrafter"/>
</dbReference>
<gene>
    <name evidence="3" type="primary">spoIID</name>
    <name evidence="3" type="ORF">H8695_05905</name>
</gene>
<dbReference type="InterPro" id="IPR051922">
    <property type="entry name" value="Bact_Sporulation_Assoc"/>
</dbReference>
<dbReference type="EMBL" id="JACRSP010000002">
    <property type="protein sequence ID" value="MBC8536226.1"/>
    <property type="molecule type" value="Genomic_DNA"/>
</dbReference>
<dbReference type="RefSeq" id="WP_249299984.1">
    <property type="nucleotide sequence ID" value="NZ_JACRSP010000002.1"/>
</dbReference>
<dbReference type="InterPro" id="IPR014225">
    <property type="entry name" value="Spore_II_D_firmicutes"/>
</dbReference>
<dbReference type="Proteomes" id="UP000620366">
    <property type="component" value="Unassembled WGS sequence"/>
</dbReference>
<dbReference type="InterPro" id="IPR013693">
    <property type="entry name" value="SpoIID/LytB_N"/>
</dbReference>
<evidence type="ECO:0000313" key="3">
    <source>
        <dbReference type="EMBL" id="MBC8536226.1"/>
    </source>
</evidence>